<organism evidence="2 3">
    <name type="scientific">Leuconostoc suionicum</name>
    <dbReference type="NCBI Taxonomy" id="1511761"/>
    <lineage>
        <taxon>Bacteria</taxon>
        <taxon>Bacillati</taxon>
        <taxon>Bacillota</taxon>
        <taxon>Bacilli</taxon>
        <taxon>Lactobacillales</taxon>
        <taxon>Lactobacillaceae</taxon>
        <taxon>Leuconostoc</taxon>
    </lineage>
</organism>
<dbReference type="EMBL" id="OKQR01000004">
    <property type="protein sequence ID" value="SPD94496.1"/>
    <property type="molecule type" value="Genomic_DNA"/>
</dbReference>
<dbReference type="EMBL" id="OKQU01000001">
    <property type="protein sequence ID" value="SPE06158.1"/>
    <property type="molecule type" value="Genomic_DNA"/>
</dbReference>
<dbReference type="Pfam" id="PF05263">
    <property type="entry name" value="DUF722"/>
    <property type="match status" value="1"/>
</dbReference>
<dbReference type="InterPro" id="IPR006523">
    <property type="entry name" value="RinA"/>
</dbReference>
<sequence length="130" mass="15387">MADRVDSILRDYFSGRLELRIKQRIETIRYDSQEVDENIGGGRAQNKHTRPVDDMVIRIEQDRYLNSLKKQKEDVERWIATFEPDKQKVVAYYYASKSVTWVKVAQQFHISERTAMSWRVEVKHILGAVL</sequence>
<dbReference type="RefSeq" id="WP_105299823.1">
    <property type="nucleotide sequence ID" value="NZ_OKQR01000004.1"/>
</dbReference>
<evidence type="ECO:0000313" key="4">
    <source>
        <dbReference type="Proteomes" id="UP000239237"/>
    </source>
</evidence>
<keyword evidence="4" id="KW-1185">Reference proteome</keyword>
<evidence type="ECO:0000313" key="1">
    <source>
        <dbReference type="EMBL" id="SPD94496.1"/>
    </source>
</evidence>
<dbReference type="Proteomes" id="UP000237923">
    <property type="component" value="Unassembled WGS sequence"/>
</dbReference>
<evidence type="ECO:0000313" key="2">
    <source>
        <dbReference type="EMBL" id="SPE06158.1"/>
    </source>
</evidence>
<dbReference type="AlphaFoldDB" id="A0A2N9K6E3"/>
<reference evidence="2 3" key="1">
    <citation type="submission" date="2018-02" db="EMBL/GenBank/DDBJ databases">
        <authorList>
            <person name="Cohen D.B."/>
            <person name="Kent A.D."/>
        </authorList>
    </citation>
    <scope>NUCLEOTIDE SEQUENCE [LARGE SCALE GENOMIC DNA]</scope>
    <source>
        <strain evidence="2 3">CECT 9216</strain>
    </source>
</reference>
<dbReference type="Proteomes" id="UP000239237">
    <property type="component" value="Unassembled WGS sequence"/>
</dbReference>
<evidence type="ECO:0008006" key="5">
    <source>
        <dbReference type="Google" id="ProtNLM"/>
    </source>
</evidence>
<protein>
    <recommendedName>
        <fullName evidence="5">Phage transcriptional regulator, RinA family</fullName>
    </recommendedName>
</protein>
<accession>A0A2N9K6E3</accession>
<proteinExistence type="predicted"/>
<dbReference type="NCBIfam" id="TIGR01636">
    <property type="entry name" value="phage_rinA"/>
    <property type="match status" value="1"/>
</dbReference>
<reference evidence="1 4" key="2">
    <citation type="submission" date="2018-02" db="EMBL/GenBank/DDBJ databases">
        <authorList>
            <person name="Rodrigo-Torres L."/>
            <person name="Arahal R. D."/>
            <person name="Lucena T."/>
        </authorList>
    </citation>
    <scope>NUCLEOTIDE SEQUENCE [LARGE SCALE GENOMIC DNA]</scope>
    <source>
        <strain evidence="1 4">CECT 8486</strain>
    </source>
</reference>
<dbReference type="InterPro" id="IPR007927">
    <property type="entry name" value="DUF722"/>
</dbReference>
<evidence type="ECO:0000313" key="3">
    <source>
        <dbReference type="Proteomes" id="UP000237923"/>
    </source>
</evidence>
<name>A0A2N9K6E3_9LACO</name>
<gene>
    <name evidence="1" type="ORF">LES8486_01680</name>
    <name evidence="2" type="ORF">LES9216_00045</name>
</gene>